<keyword evidence="4" id="KW-0175">Coiled coil</keyword>
<dbReference type="SMART" id="SM00345">
    <property type="entry name" value="HTH_GNTR"/>
    <property type="match status" value="1"/>
</dbReference>
<dbReference type="InterPro" id="IPR000524">
    <property type="entry name" value="Tscrpt_reg_HTH_GntR"/>
</dbReference>
<feature type="domain" description="HTH gntR-type" evidence="5">
    <location>
        <begin position="4"/>
        <end position="71"/>
    </location>
</feature>
<dbReference type="RefSeq" id="WP_083050652.1">
    <property type="nucleotide sequence ID" value="NZ_MWQY01000010.1"/>
</dbReference>
<dbReference type="Gene3D" id="1.10.10.10">
    <property type="entry name" value="Winged helix-like DNA-binding domain superfamily/Winged helix DNA-binding domain"/>
    <property type="match status" value="1"/>
</dbReference>
<evidence type="ECO:0000256" key="1">
    <source>
        <dbReference type="ARBA" id="ARBA00023015"/>
    </source>
</evidence>
<dbReference type="Pfam" id="PF00392">
    <property type="entry name" value="GntR"/>
    <property type="match status" value="1"/>
</dbReference>
<dbReference type="STRING" id="1963862.B4O97_10505"/>
<dbReference type="PANTHER" id="PTHR43537">
    <property type="entry name" value="TRANSCRIPTIONAL REGULATOR, GNTR FAMILY"/>
    <property type="match status" value="1"/>
</dbReference>
<accession>A0A1Y1RXU1</accession>
<dbReference type="InterPro" id="IPR008920">
    <property type="entry name" value="TF_FadR/GntR_C"/>
</dbReference>
<evidence type="ECO:0000256" key="2">
    <source>
        <dbReference type="ARBA" id="ARBA00023125"/>
    </source>
</evidence>
<gene>
    <name evidence="6" type="ORF">B4O97_10505</name>
</gene>
<dbReference type="Gene3D" id="1.20.120.530">
    <property type="entry name" value="GntR ligand-binding domain-like"/>
    <property type="match status" value="1"/>
</dbReference>
<dbReference type="OrthoDB" id="362718at2"/>
<evidence type="ECO:0000256" key="3">
    <source>
        <dbReference type="ARBA" id="ARBA00023163"/>
    </source>
</evidence>
<protein>
    <recommendedName>
        <fullName evidence="5">HTH gntR-type domain-containing protein</fullName>
    </recommendedName>
</protein>
<dbReference type="InterPro" id="IPR036390">
    <property type="entry name" value="WH_DNA-bd_sf"/>
</dbReference>
<organism evidence="6 7">
    <name type="scientific">Marispirochaeta aestuarii</name>
    <dbReference type="NCBI Taxonomy" id="1963862"/>
    <lineage>
        <taxon>Bacteria</taxon>
        <taxon>Pseudomonadati</taxon>
        <taxon>Spirochaetota</taxon>
        <taxon>Spirochaetia</taxon>
        <taxon>Spirochaetales</taxon>
        <taxon>Spirochaetaceae</taxon>
        <taxon>Marispirochaeta</taxon>
    </lineage>
</organism>
<evidence type="ECO:0000256" key="4">
    <source>
        <dbReference type="SAM" id="Coils"/>
    </source>
</evidence>
<dbReference type="PRINTS" id="PR00035">
    <property type="entry name" value="HTHGNTR"/>
</dbReference>
<dbReference type="PROSITE" id="PS50949">
    <property type="entry name" value="HTH_GNTR"/>
    <property type="match status" value="1"/>
</dbReference>
<evidence type="ECO:0000313" key="7">
    <source>
        <dbReference type="Proteomes" id="UP000192343"/>
    </source>
</evidence>
<dbReference type="GO" id="GO:0003700">
    <property type="term" value="F:DNA-binding transcription factor activity"/>
    <property type="evidence" value="ECO:0007669"/>
    <property type="project" value="InterPro"/>
</dbReference>
<keyword evidence="1" id="KW-0805">Transcription regulation</keyword>
<keyword evidence="7" id="KW-1185">Reference proteome</keyword>
<dbReference type="GO" id="GO:0003677">
    <property type="term" value="F:DNA binding"/>
    <property type="evidence" value="ECO:0007669"/>
    <property type="project" value="UniProtKB-KW"/>
</dbReference>
<proteinExistence type="predicted"/>
<dbReference type="EMBL" id="MWQY01000010">
    <property type="protein sequence ID" value="ORC35153.1"/>
    <property type="molecule type" value="Genomic_DNA"/>
</dbReference>
<evidence type="ECO:0000313" key="6">
    <source>
        <dbReference type="EMBL" id="ORC35153.1"/>
    </source>
</evidence>
<reference evidence="6 7" key="1">
    <citation type="submission" date="2017-03" db="EMBL/GenBank/DDBJ databases">
        <title>Draft Genome sequence of Marispirochaeta sp. strain JC444.</title>
        <authorList>
            <person name="Shivani Y."/>
            <person name="Subhash Y."/>
            <person name="Sasikala C."/>
            <person name="Ramana C."/>
        </authorList>
    </citation>
    <scope>NUCLEOTIDE SEQUENCE [LARGE SCALE GENOMIC DNA]</scope>
    <source>
        <strain evidence="6 7">JC444</strain>
    </source>
</reference>
<dbReference type="Pfam" id="PF07729">
    <property type="entry name" value="FCD"/>
    <property type="match status" value="1"/>
</dbReference>
<keyword evidence="3" id="KW-0804">Transcription</keyword>
<dbReference type="Proteomes" id="UP000192343">
    <property type="component" value="Unassembled WGS sequence"/>
</dbReference>
<dbReference type="InterPro" id="IPR011711">
    <property type="entry name" value="GntR_C"/>
</dbReference>
<name>A0A1Y1RXU1_9SPIO</name>
<dbReference type="AlphaFoldDB" id="A0A1Y1RXU1"/>
<evidence type="ECO:0000259" key="5">
    <source>
        <dbReference type="PROSITE" id="PS50949"/>
    </source>
</evidence>
<dbReference type="SUPFAM" id="SSF48008">
    <property type="entry name" value="GntR ligand-binding domain-like"/>
    <property type="match status" value="1"/>
</dbReference>
<sequence>MSLVYHSDDVYKDLKRRIIEEDLRPGDVLVERDVSLNYNVSRTPAREALRQLVSDGLVVLIRGRGYSVRQLSVEDIIEVFVARESIEGTLANLSASHLNEKMQHRLENLKNEMEEIDPEISPEKVIETGSRLHNLIAETAHNTMLYKFYQELCTVAALTRNLGKYTSKIESISRDEHILIINSLIAGNREDAEGYMRLHLRRTCERIVSSYLQKRTTSHHFLHHTEAGSLP</sequence>
<dbReference type="SMART" id="SM00895">
    <property type="entry name" value="FCD"/>
    <property type="match status" value="1"/>
</dbReference>
<dbReference type="CDD" id="cd07377">
    <property type="entry name" value="WHTH_GntR"/>
    <property type="match status" value="1"/>
</dbReference>
<keyword evidence="2" id="KW-0238">DNA-binding</keyword>
<comment type="caution">
    <text evidence="6">The sequence shown here is derived from an EMBL/GenBank/DDBJ whole genome shotgun (WGS) entry which is preliminary data.</text>
</comment>
<feature type="coiled-coil region" evidence="4">
    <location>
        <begin position="92"/>
        <end position="119"/>
    </location>
</feature>
<dbReference type="InterPro" id="IPR036388">
    <property type="entry name" value="WH-like_DNA-bd_sf"/>
</dbReference>
<dbReference type="SUPFAM" id="SSF46785">
    <property type="entry name" value="Winged helix' DNA-binding domain"/>
    <property type="match status" value="1"/>
</dbReference>
<dbReference type="PANTHER" id="PTHR43537:SF5">
    <property type="entry name" value="UXU OPERON TRANSCRIPTIONAL REGULATOR"/>
    <property type="match status" value="1"/>
</dbReference>